<evidence type="ECO:0000259" key="13">
    <source>
        <dbReference type="Pfam" id="PF02223"/>
    </source>
</evidence>
<comment type="similarity">
    <text evidence="1 12">Belongs to the thymidylate kinase family.</text>
</comment>
<dbReference type="PANTHER" id="PTHR10344">
    <property type="entry name" value="THYMIDYLATE KINASE"/>
    <property type="match status" value="1"/>
</dbReference>
<dbReference type="FunFam" id="3.40.50.300:FF:000225">
    <property type="entry name" value="Thymidylate kinase"/>
    <property type="match status" value="1"/>
</dbReference>
<feature type="binding site" evidence="12">
    <location>
        <begin position="11"/>
        <end position="18"/>
    </location>
    <ligand>
        <name>ATP</name>
        <dbReference type="ChEBI" id="CHEBI:30616"/>
    </ligand>
</feature>
<keyword evidence="4 12" id="KW-0808">Transferase</keyword>
<evidence type="ECO:0000256" key="12">
    <source>
        <dbReference type="HAMAP-Rule" id="MF_00165"/>
    </source>
</evidence>
<proteinExistence type="inferred from homology"/>
<evidence type="ECO:0000256" key="6">
    <source>
        <dbReference type="ARBA" id="ARBA00022741"/>
    </source>
</evidence>
<comment type="function">
    <text evidence="11 12">Phosphorylation of dTMP to form dTDP in both de novo and salvage pathways of dTTP synthesis.</text>
</comment>
<dbReference type="SUPFAM" id="SSF52540">
    <property type="entry name" value="P-loop containing nucleoside triphosphate hydrolases"/>
    <property type="match status" value="1"/>
</dbReference>
<dbReference type="AlphaFoldDB" id="U5T6D2"/>
<dbReference type="GO" id="GO:0005829">
    <property type="term" value="C:cytosol"/>
    <property type="evidence" value="ECO:0007669"/>
    <property type="project" value="TreeGrafter"/>
</dbReference>
<sequence>MDTRRFITIEGTEGAGKTSALTTLRDWIAARGDEPLITREPGGTGLGEELRRVLLGHRERGMTAEAEVLLMFAARAEHFETVIRPALQAGRWVICDRFTDASLAYQGGGRGLGVERVRELADWLLGDLTPGLTLWLDLPVELGLARAAGRSTPDRFESEQQRFFEWVRSAYAQIARAEPERVCRVDAAQPLDRVQRAITAILAARFND</sequence>
<gene>
    <name evidence="12" type="primary">tmk</name>
    <name evidence="14" type="ORF">SPICUR_04570</name>
</gene>
<keyword evidence="5 12" id="KW-0545">Nucleotide biosynthesis</keyword>
<dbReference type="GO" id="GO:0006227">
    <property type="term" value="P:dUDP biosynthetic process"/>
    <property type="evidence" value="ECO:0007669"/>
    <property type="project" value="TreeGrafter"/>
</dbReference>
<comment type="catalytic activity">
    <reaction evidence="10 12">
        <text>dTMP + ATP = dTDP + ADP</text>
        <dbReference type="Rhea" id="RHEA:13517"/>
        <dbReference type="ChEBI" id="CHEBI:30616"/>
        <dbReference type="ChEBI" id="CHEBI:58369"/>
        <dbReference type="ChEBI" id="CHEBI:63528"/>
        <dbReference type="ChEBI" id="CHEBI:456216"/>
        <dbReference type="EC" id="2.7.4.9"/>
    </reaction>
</comment>
<evidence type="ECO:0000313" key="15">
    <source>
        <dbReference type="Proteomes" id="UP000017640"/>
    </source>
</evidence>
<dbReference type="GO" id="GO:0006233">
    <property type="term" value="P:dTDP biosynthetic process"/>
    <property type="evidence" value="ECO:0007669"/>
    <property type="project" value="InterPro"/>
</dbReference>
<dbReference type="PATRIC" id="fig|1335757.3.peg.889"/>
<evidence type="ECO:0000256" key="3">
    <source>
        <dbReference type="ARBA" id="ARBA00017144"/>
    </source>
</evidence>
<evidence type="ECO:0000256" key="9">
    <source>
        <dbReference type="ARBA" id="ARBA00029962"/>
    </source>
</evidence>
<keyword evidence="15" id="KW-1185">Reference proteome</keyword>
<evidence type="ECO:0000256" key="10">
    <source>
        <dbReference type="ARBA" id="ARBA00048743"/>
    </source>
</evidence>
<protein>
    <recommendedName>
        <fullName evidence="3 12">Thymidylate kinase</fullName>
        <ecNumber evidence="2 12">2.7.4.9</ecNumber>
    </recommendedName>
    <alternativeName>
        <fullName evidence="9 12">dTMP kinase</fullName>
    </alternativeName>
</protein>
<reference evidence="14 15" key="1">
    <citation type="journal article" date="2013" name="BMC Genomics">
        <title>Genomes of "Spiribacter", a streamlined, successful halophilic bacterium.</title>
        <authorList>
            <person name="Lopez-Perez M."/>
            <person name="Ghai R."/>
            <person name="Leon M.J."/>
            <person name="Rodriguez-Olmos A."/>
            <person name="Copa-Patino J.L."/>
            <person name="Soliveri J."/>
            <person name="Sanchez-Porro C."/>
            <person name="Ventosa A."/>
            <person name="Rodriguez-Valera F."/>
        </authorList>
    </citation>
    <scope>NUCLEOTIDE SEQUENCE [LARGE SCALE GENOMIC DNA]</scope>
    <source>
        <strain evidence="14 15">UAH-SP71</strain>
    </source>
</reference>
<dbReference type="EC" id="2.7.4.9" evidence="2 12"/>
<dbReference type="GO" id="GO:0005524">
    <property type="term" value="F:ATP binding"/>
    <property type="evidence" value="ECO:0007669"/>
    <property type="project" value="UniProtKB-UniRule"/>
</dbReference>
<evidence type="ECO:0000256" key="1">
    <source>
        <dbReference type="ARBA" id="ARBA00009776"/>
    </source>
</evidence>
<dbReference type="PANTHER" id="PTHR10344:SF4">
    <property type="entry name" value="UMP-CMP KINASE 2, MITOCHONDRIAL"/>
    <property type="match status" value="1"/>
</dbReference>
<keyword evidence="7 12" id="KW-0418">Kinase</keyword>
<dbReference type="RefSeq" id="WP_023366510.1">
    <property type="nucleotide sequence ID" value="NC_022664.1"/>
</dbReference>
<accession>U5T6D2</accession>
<dbReference type="EMBL" id="CP005990">
    <property type="protein sequence ID" value="AGY91893.1"/>
    <property type="molecule type" value="Genomic_DNA"/>
</dbReference>
<evidence type="ECO:0000256" key="4">
    <source>
        <dbReference type="ARBA" id="ARBA00022679"/>
    </source>
</evidence>
<dbReference type="KEGG" id="spiu:SPICUR_04570"/>
<feature type="domain" description="Thymidylate kinase-like" evidence="13">
    <location>
        <begin position="9"/>
        <end position="198"/>
    </location>
</feature>
<dbReference type="GO" id="GO:0006235">
    <property type="term" value="P:dTTP biosynthetic process"/>
    <property type="evidence" value="ECO:0007669"/>
    <property type="project" value="UniProtKB-UniRule"/>
</dbReference>
<evidence type="ECO:0000256" key="2">
    <source>
        <dbReference type="ARBA" id="ARBA00012980"/>
    </source>
</evidence>
<dbReference type="Pfam" id="PF02223">
    <property type="entry name" value="Thymidylate_kin"/>
    <property type="match status" value="1"/>
</dbReference>
<evidence type="ECO:0000256" key="7">
    <source>
        <dbReference type="ARBA" id="ARBA00022777"/>
    </source>
</evidence>
<dbReference type="InterPro" id="IPR018094">
    <property type="entry name" value="Thymidylate_kinase"/>
</dbReference>
<dbReference type="NCBIfam" id="TIGR00041">
    <property type="entry name" value="DTMP_kinase"/>
    <property type="match status" value="1"/>
</dbReference>
<organism evidence="14 15">
    <name type="scientific">Spiribacter curvatus</name>
    <dbReference type="NCBI Taxonomy" id="1335757"/>
    <lineage>
        <taxon>Bacteria</taxon>
        <taxon>Pseudomonadati</taxon>
        <taxon>Pseudomonadota</taxon>
        <taxon>Gammaproteobacteria</taxon>
        <taxon>Chromatiales</taxon>
        <taxon>Ectothiorhodospiraceae</taxon>
        <taxon>Spiribacter</taxon>
    </lineage>
</organism>
<dbReference type="Gene3D" id="3.40.50.300">
    <property type="entry name" value="P-loop containing nucleotide triphosphate hydrolases"/>
    <property type="match status" value="1"/>
</dbReference>
<evidence type="ECO:0000313" key="14">
    <source>
        <dbReference type="EMBL" id="AGY91893.1"/>
    </source>
</evidence>
<evidence type="ECO:0000256" key="11">
    <source>
        <dbReference type="ARBA" id="ARBA00057735"/>
    </source>
</evidence>
<dbReference type="GO" id="GO:0004798">
    <property type="term" value="F:dTMP kinase activity"/>
    <property type="evidence" value="ECO:0007669"/>
    <property type="project" value="UniProtKB-UniRule"/>
</dbReference>
<dbReference type="STRING" id="1335757.SPICUR_04570"/>
<dbReference type="CDD" id="cd01672">
    <property type="entry name" value="TMPK"/>
    <property type="match status" value="1"/>
</dbReference>
<dbReference type="HAMAP" id="MF_00165">
    <property type="entry name" value="Thymidylate_kinase"/>
    <property type="match status" value="1"/>
</dbReference>
<keyword evidence="6 12" id="KW-0547">Nucleotide-binding</keyword>
<evidence type="ECO:0000256" key="5">
    <source>
        <dbReference type="ARBA" id="ARBA00022727"/>
    </source>
</evidence>
<dbReference type="OrthoDB" id="9774907at2"/>
<evidence type="ECO:0000256" key="8">
    <source>
        <dbReference type="ARBA" id="ARBA00022840"/>
    </source>
</evidence>
<keyword evidence="8 12" id="KW-0067">ATP-binding</keyword>
<dbReference type="eggNOG" id="COG0125">
    <property type="taxonomic scope" value="Bacteria"/>
</dbReference>
<dbReference type="HOGENOM" id="CLU_049131_0_2_6"/>
<name>U5T6D2_9GAMM</name>
<dbReference type="InterPro" id="IPR039430">
    <property type="entry name" value="Thymidylate_kin-like_dom"/>
</dbReference>
<dbReference type="Proteomes" id="UP000017640">
    <property type="component" value="Chromosome"/>
</dbReference>
<dbReference type="InterPro" id="IPR027417">
    <property type="entry name" value="P-loop_NTPase"/>
</dbReference>